<evidence type="ECO:0000313" key="6">
    <source>
        <dbReference type="EMBL" id="CBX29096.1"/>
    </source>
</evidence>
<evidence type="ECO:0000256" key="1">
    <source>
        <dbReference type="ARBA" id="ARBA00008714"/>
    </source>
</evidence>
<evidence type="ECO:0000256" key="3">
    <source>
        <dbReference type="ARBA" id="ARBA00022723"/>
    </source>
</evidence>
<dbReference type="AlphaFoldDB" id="E1YEV2"/>
<reference evidence="6" key="1">
    <citation type="journal article" date="2011" name="Environ. Microbiol.">
        <title>Genomic insights into the metabolic potential of the polycyclic aromatic hydrocarbon degrading sulfate-reducing Deltaproteobacterium N47.</title>
        <authorList>
            <person name="Bergmann F."/>
            <person name="Selesi D."/>
            <person name="Weinmaier T."/>
            <person name="Tischler P."/>
            <person name="Rattei T."/>
            <person name="Meckenstock R.U."/>
        </authorList>
    </citation>
    <scope>NUCLEOTIDE SEQUENCE</scope>
</reference>
<proteinExistence type="inferred from homology"/>
<sequence>MPIINEFSVNNQKFTKKERKMAITLPDLPYGKDALAPYISAKTLDFHHGKHHNAYVANLNKLIEGTDLAGKTLEDIIKKTIIKNLINWEFVNSNLVLCNSRS</sequence>
<comment type="similarity">
    <text evidence="1">Belongs to the iron/manganese superoxide dismutase family.</text>
</comment>
<keyword evidence="3" id="KW-0479">Metal-binding</keyword>
<dbReference type="InterPro" id="IPR036324">
    <property type="entry name" value="Mn/Fe_SOD_N_sf"/>
</dbReference>
<dbReference type="InterPro" id="IPR019831">
    <property type="entry name" value="Mn/Fe_SOD_N"/>
</dbReference>
<dbReference type="PANTHER" id="PTHR42769:SF3">
    <property type="entry name" value="SUPEROXIDE DISMUTASE [FE] 2, CHLOROPLASTIC"/>
    <property type="match status" value="1"/>
</dbReference>
<evidence type="ECO:0000256" key="4">
    <source>
        <dbReference type="ARBA" id="ARBA00023002"/>
    </source>
</evidence>
<evidence type="ECO:0000259" key="5">
    <source>
        <dbReference type="Pfam" id="PF00081"/>
    </source>
</evidence>
<name>E1YEV2_9BACT</name>
<organism evidence="6">
    <name type="scientific">uncultured Desulfobacterium sp</name>
    <dbReference type="NCBI Taxonomy" id="201089"/>
    <lineage>
        <taxon>Bacteria</taxon>
        <taxon>Pseudomonadati</taxon>
        <taxon>Thermodesulfobacteriota</taxon>
        <taxon>Desulfobacteria</taxon>
        <taxon>Desulfobacterales</taxon>
        <taxon>Desulfobacteriaceae</taxon>
        <taxon>Desulfobacterium</taxon>
        <taxon>environmental samples</taxon>
    </lineage>
</organism>
<dbReference type="PANTHER" id="PTHR42769">
    <property type="entry name" value="SUPEROXIDE DISMUTASE"/>
    <property type="match status" value="1"/>
</dbReference>
<dbReference type="Pfam" id="PF00081">
    <property type="entry name" value="Sod_Fe_N"/>
    <property type="match status" value="1"/>
</dbReference>
<protein>
    <recommendedName>
        <fullName evidence="2">superoxide dismutase</fullName>
        <ecNumber evidence="2">1.15.1.1</ecNumber>
    </recommendedName>
</protein>
<dbReference type="EMBL" id="FR695872">
    <property type="protein sequence ID" value="CBX29096.1"/>
    <property type="molecule type" value="Genomic_DNA"/>
</dbReference>
<feature type="domain" description="Manganese/iron superoxide dismutase N-terminal" evidence="5">
    <location>
        <begin position="24"/>
        <end position="87"/>
    </location>
</feature>
<dbReference type="PRINTS" id="PR01703">
    <property type="entry name" value="MNSODISMTASE"/>
</dbReference>
<dbReference type="GO" id="GO:0046872">
    <property type="term" value="F:metal ion binding"/>
    <property type="evidence" value="ECO:0007669"/>
    <property type="project" value="UniProtKB-KW"/>
</dbReference>
<dbReference type="EC" id="1.15.1.1" evidence="2"/>
<keyword evidence="4" id="KW-0560">Oxidoreductase</keyword>
<gene>
    <name evidence="6" type="ORF">N47_J00770</name>
</gene>
<dbReference type="Gene3D" id="1.10.287.990">
    <property type="entry name" value="Fe,Mn superoxide dismutase (SOD) domain"/>
    <property type="match status" value="1"/>
</dbReference>
<evidence type="ECO:0000256" key="2">
    <source>
        <dbReference type="ARBA" id="ARBA00012682"/>
    </source>
</evidence>
<dbReference type="SUPFAM" id="SSF46609">
    <property type="entry name" value="Fe,Mn superoxide dismutase (SOD), N-terminal domain"/>
    <property type="match status" value="1"/>
</dbReference>
<dbReference type="GO" id="GO:0004784">
    <property type="term" value="F:superoxide dismutase activity"/>
    <property type="evidence" value="ECO:0007669"/>
    <property type="project" value="UniProtKB-EC"/>
</dbReference>
<dbReference type="InterPro" id="IPR001189">
    <property type="entry name" value="Mn/Fe_SOD"/>
</dbReference>
<accession>E1YEV2</accession>